<keyword evidence="2" id="KW-0378">Hydrolase</keyword>
<dbReference type="Pfam" id="PF12146">
    <property type="entry name" value="Hydrolase_4"/>
    <property type="match status" value="1"/>
</dbReference>
<dbReference type="InterPro" id="IPR022742">
    <property type="entry name" value="Hydrolase_4"/>
</dbReference>
<protein>
    <submittedName>
        <fullName evidence="2">Alpha/beta fold hydrolase</fullName>
    </submittedName>
</protein>
<accession>A0ABS8JIX5</accession>
<dbReference type="Proteomes" id="UP001165293">
    <property type="component" value="Unassembled WGS sequence"/>
</dbReference>
<dbReference type="Gene3D" id="3.40.50.1820">
    <property type="entry name" value="alpha/beta hydrolase"/>
    <property type="match status" value="1"/>
</dbReference>
<name>A0ABS8JIX5_9GAMM</name>
<feature type="domain" description="Serine aminopeptidase S33" evidence="1">
    <location>
        <begin position="34"/>
        <end position="146"/>
    </location>
</feature>
<dbReference type="SUPFAM" id="SSF53474">
    <property type="entry name" value="alpha/beta-Hydrolases"/>
    <property type="match status" value="1"/>
</dbReference>
<evidence type="ECO:0000313" key="2">
    <source>
        <dbReference type="EMBL" id="MCC8363563.1"/>
    </source>
</evidence>
<proteinExistence type="predicted"/>
<reference evidence="2" key="1">
    <citation type="submission" date="2021-10" db="EMBL/GenBank/DDBJ databases">
        <authorList>
            <person name="Lyu M."/>
            <person name="Wang X."/>
            <person name="Meng X."/>
            <person name="Xu K."/>
        </authorList>
    </citation>
    <scope>NUCLEOTIDE SEQUENCE</scope>
    <source>
        <strain evidence="2">A6</strain>
    </source>
</reference>
<organism evidence="2 3">
    <name type="scientific">Noviluteimonas lactosilytica</name>
    <dbReference type="NCBI Taxonomy" id="2888523"/>
    <lineage>
        <taxon>Bacteria</taxon>
        <taxon>Pseudomonadati</taxon>
        <taxon>Pseudomonadota</taxon>
        <taxon>Gammaproteobacteria</taxon>
        <taxon>Lysobacterales</taxon>
        <taxon>Lysobacteraceae</taxon>
        <taxon>Noviluteimonas</taxon>
    </lineage>
</organism>
<dbReference type="EMBL" id="JAJGAK010000002">
    <property type="protein sequence ID" value="MCC8363563.1"/>
    <property type="molecule type" value="Genomic_DNA"/>
</dbReference>
<evidence type="ECO:0000259" key="1">
    <source>
        <dbReference type="Pfam" id="PF12146"/>
    </source>
</evidence>
<comment type="caution">
    <text evidence="2">The sequence shown here is derived from an EMBL/GenBank/DDBJ whole genome shotgun (WGS) entry which is preliminary data.</text>
</comment>
<dbReference type="PIRSF" id="PIRSF037442">
    <property type="entry name" value="UCP037442_abhydr"/>
    <property type="match status" value="1"/>
</dbReference>
<dbReference type="InterPro" id="IPR029058">
    <property type="entry name" value="AB_hydrolase_fold"/>
</dbReference>
<keyword evidence="3" id="KW-1185">Reference proteome</keyword>
<dbReference type="RefSeq" id="WP_230527180.1">
    <property type="nucleotide sequence ID" value="NZ_JAJGAK010000002.1"/>
</dbReference>
<evidence type="ECO:0000313" key="3">
    <source>
        <dbReference type="Proteomes" id="UP001165293"/>
    </source>
</evidence>
<dbReference type="GO" id="GO:0016787">
    <property type="term" value="F:hydrolase activity"/>
    <property type="evidence" value="ECO:0007669"/>
    <property type="project" value="UniProtKB-KW"/>
</dbReference>
<dbReference type="InterPro" id="IPR017208">
    <property type="entry name" value="UCP037442_abhydr"/>
</dbReference>
<sequence length="285" mass="30647">MNASIQGLPVHAHELPAIASDGHRFTLQARVPSNPRATLLWHGGMGIAARHYLPFADALAARGIAVFVPDWRGVGSSSARASRASDWGYRELLMADMPASEAVVAHALPELPRIVGGHSLGGQLASVRAGLAPGSAHGMWLVASGTPSFRAFPWRNRWWLPGAYHLLDAIARTSGKLPGRRIGFGGEESRGVIRDWSRSGLTGRYAAADLAVDLELALQRVAIPIRAVRMTHDWLAPLSSLQALLAKMPEARAEIAALDAAAPHVRADHYHWMKHPVATVDALLE</sequence>
<gene>
    <name evidence="2" type="ORF">LK996_10815</name>
</gene>